<protein>
    <submittedName>
        <fullName evidence="2">MoxR-like ATPase</fullName>
    </submittedName>
</protein>
<dbReference type="PANTHER" id="PTHR42759">
    <property type="entry name" value="MOXR FAMILY PROTEIN"/>
    <property type="match status" value="1"/>
</dbReference>
<dbReference type="PANTHER" id="PTHR42759:SF5">
    <property type="entry name" value="METHANOL DEHYDROGENASE REGULATOR"/>
    <property type="match status" value="1"/>
</dbReference>
<evidence type="ECO:0000259" key="1">
    <source>
        <dbReference type="SMART" id="SM00382"/>
    </source>
</evidence>
<dbReference type="SMART" id="SM00382">
    <property type="entry name" value="AAA"/>
    <property type="match status" value="1"/>
</dbReference>
<dbReference type="EMBL" id="FQYL01000007">
    <property type="protein sequence ID" value="SHI94922.1"/>
    <property type="molecule type" value="Genomic_DNA"/>
</dbReference>
<gene>
    <name evidence="2" type="ORF">SAMN05216246_107133</name>
</gene>
<accession>A0ABY1IBJ2</accession>
<dbReference type="InterPro" id="IPR050764">
    <property type="entry name" value="CbbQ/NirQ/NorQ/GpvN"/>
</dbReference>
<name>A0ABY1IBJ2_9ACTO</name>
<evidence type="ECO:0000313" key="3">
    <source>
        <dbReference type="Proteomes" id="UP000184390"/>
    </source>
</evidence>
<comment type="caution">
    <text evidence="2">The sequence shown here is derived from an EMBL/GenBank/DDBJ whole genome shotgun (WGS) entry which is preliminary data.</text>
</comment>
<feature type="domain" description="AAA+ ATPase" evidence="1">
    <location>
        <begin position="37"/>
        <end position="178"/>
    </location>
</feature>
<proteinExistence type="predicted"/>
<dbReference type="Pfam" id="PF17863">
    <property type="entry name" value="AAA_lid_2"/>
    <property type="match status" value="1"/>
</dbReference>
<dbReference type="Gene3D" id="1.10.8.80">
    <property type="entry name" value="Magnesium chelatase subunit I, C-Terminal domain"/>
    <property type="match status" value="1"/>
</dbReference>
<dbReference type="CDD" id="cd00009">
    <property type="entry name" value="AAA"/>
    <property type="match status" value="1"/>
</dbReference>
<dbReference type="InterPro" id="IPR003593">
    <property type="entry name" value="AAA+_ATPase"/>
</dbReference>
<keyword evidence="3" id="KW-1185">Reference proteome</keyword>
<dbReference type="Gene3D" id="3.40.50.300">
    <property type="entry name" value="P-loop containing nucleotide triphosphate hydrolases"/>
    <property type="match status" value="1"/>
</dbReference>
<dbReference type="SUPFAM" id="SSF52540">
    <property type="entry name" value="P-loop containing nucleoside triphosphate hydrolases"/>
    <property type="match status" value="1"/>
</dbReference>
<organism evidence="2 3">
    <name type="scientific">Actinomyces denticolens</name>
    <dbReference type="NCBI Taxonomy" id="52767"/>
    <lineage>
        <taxon>Bacteria</taxon>
        <taxon>Bacillati</taxon>
        <taxon>Actinomycetota</taxon>
        <taxon>Actinomycetes</taxon>
        <taxon>Actinomycetales</taxon>
        <taxon>Actinomycetaceae</taxon>
        <taxon>Actinomyces</taxon>
    </lineage>
</organism>
<dbReference type="InterPro" id="IPR011703">
    <property type="entry name" value="ATPase_AAA-3"/>
</dbReference>
<dbReference type="InterPro" id="IPR027417">
    <property type="entry name" value="P-loop_NTPase"/>
</dbReference>
<dbReference type="PIRSF" id="PIRSF002849">
    <property type="entry name" value="AAA_ATPase_chaperone_MoxR_prd"/>
    <property type="match status" value="1"/>
</dbReference>
<sequence length="317" mass="33240">MSADELASLAMSLTERICAVVLGKEDEVRTAVATFLAGGHLLIEDVPGVGKTTLALALARCLDLRSARIQFTADLLPADVTGVSIYDQAARTFRFHPGPIFTGILIADEINRATPRTQSALLEAMGEGHVSVEGHARPLPDPFMTVGTQNPLDMEGTFPLPEAQRDRFMTRLSLGYPDPEAETAMVLARGGADPLMSLTPLDTEAGARRARAAVAAIRAARPVARYAVALAAATRDTNELILGASPRAALHLVAMGRAVAAMDGRGFVTPDDIAAAAPAVLGHRIVPAGRFASTAQERQAAESVLAGIIARTPAPRS</sequence>
<dbReference type="Pfam" id="PF07726">
    <property type="entry name" value="AAA_3"/>
    <property type="match status" value="1"/>
</dbReference>
<dbReference type="Proteomes" id="UP000184390">
    <property type="component" value="Unassembled WGS sequence"/>
</dbReference>
<reference evidence="2 3" key="1">
    <citation type="submission" date="2016-11" db="EMBL/GenBank/DDBJ databases">
        <authorList>
            <person name="Varghese N."/>
            <person name="Submissions S."/>
        </authorList>
    </citation>
    <scope>NUCLEOTIDE SEQUENCE [LARGE SCALE GENOMIC DNA]</scope>
    <source>
        <strain evidence="2 3">PA</strain>
    </source>
</reference>
<evidence type="ECO:0000313" key="2">
    <source>
        <dbReference type="EMBL" id="SHI94922.1"/>
    </source>
</evidence>
<dbReference type="InterPro" id="IPR041628">
    <property type="entry name" value="ChlI/MoxR_AAA_lid"/>
</dbReference>